<dbReference type="EMBL" id="PYLP01000005">
    <property type="protein sequence ID" value="PST40786.1"/>
    <property type="molecule type" value="Genomic_DNA"/>
</dbReference>
<sequence>MKAIKKIMVAVLLSLSMVVSFVPMNVFAVEAVDIWDGTADTSWYVGHEVDSEYHITTAEQLAGLAQLVNGNILFKDKTIYLDNDLDLSGHQWISIGNGSNFSQYFGGTFDGQYHKIMNLYHHYTGEDLTRNGLFGVISSGGIVKNLMVTNADIVSNDCSLLAGILADWVNGGIVENCYTSGKIENDVGDKMLGGLIGQCTWSTQVKGCASNATVISTEPSEDSVDTVGGLIGQWENSESSSQIIDCWFGGSVSCQNIYSAVGGILGANFDFNGNPGVIIKNCMVATKNINCAEPGNITWIAAVAVANITNCIWPDRALDDPDNNYNAIVKLVVDWDAGTASADPNFDQSICGRESSNFSSANVLTDLRNNASTGIEWVVGINHPTFIWDKLNILADYTKVNEAIANAQKIDANLYSNYSIVEDAINAVDHAKSKQEQVTVDSYADAINKAISELKYKDADYTKVNEAKAKVPSDLSIYTDETVKALKDALALVEEGKNITEQTTVDGYADAINKAIEGLVKKNISYKVIEGEGETFVKESGKDILIRIDHEYTENVKVEVDDQEVDKVHYKVTKGSTIITFDDMYLNTLAVGTHHVKVTFEDGIATTTLLIKEQTKDDNKKNDSTSNNQETVKPVVKAENKQEVKKVKTGDDENIIGVVLLLIGSLVVLTYIRKKKIE</sequence>
<dbReference type="Proteomes" id="UP000241201">
    <property type="component" value="Unassembled WGS sequence"/>
</dbReference>
<keyword evidence="5" id="KW-1185">Reference proteome</keyword>
<reference evidence="5" key="1">
    <citation type="submission" date="2018-03" db="EMBL/GenBank/DDBJ databases">
        <title>Lachnoclostridium SNUG30370 gen.nov., sp.nov., isolated from human faeces.</title>
        <authorList>
            <person name="Seo B."/>
            <person name="Jeon K."/>
            <person name="Ko G."/>
        </authorList>
    </citation>
    <scope>NUCLEOTIDE SEQUENCE [LARGE SCALE GENOMIC DNA]</scope>
    <source>
        <strain evidence="5">SNUG30370</strain>
    </source>
</reference>
<keyword evidence="2" id="KW-0812">Transmembrane</keyword>
<dbReference type="Gene3D" id="2.160.20.110">
    <property type="match status" value="1"/>
</dbReference>
<comment type="caution">
    <text evidence="4">The sequence shown here is derived from an EMBL/GenBank/DDBJ whole genome shotgun (WGS) entry which is preliminary data.</text>
</comment>
<dbReference type="AlphaFoldDB" id="A0A2T3FZT2"/>
<protein>
    <recommendedName>
        <fullName evidence="6">GLUG domain-containing protein</fullName>
    </recommendedName>
</protein>
<name>A0A2T3FZT2_9FIRM</name>
<feature type="chain" id="PRO_5015598853" description="GLUG domain-containing protein" evidence="3">
    <location>
        <begin position="29"/>
        <end position="678"/>
    </location>
</feature>
<accession>A0A2T3FZT2</accession>
<evidence type="ECO:0008006" key="6">
    <source>
        <dbReference type="Google" id="ProtNLM"/>
    </source>
</evidence>
<feature type="region of interest" description="Disordered" evidence="1">
    <location>
        <begin position="615"/>
        <end position="634"/>
    </location>
</feature>
<evidence type="ECO:0000256" key="2">
    <source>
        <dbReference type="SAM" id="Phobius"/>
    </source>
</evidence>
<keyword evidence="2" id="KW-1133">Transmembrane helix</keyword>
<evidence type="ECO:0000313" key="4">
    <source>
        <dbReference type="EMBL" id="PST40786.1"/>
    </source>
</evidence>
<proteinExistence type="predicted"/>
<feature type="transmembrane region" description="Helical" evidence="2">
    <location>
        <begin position="655"/>
        <end position="672"/>
    </location>
</feature>
<feature type="signal peptide" evidence="3">
    <location>
        <begin position="1"/>
        <end position="28"/>
    </location>
</feature>
<dbReference type="Gene3D" id="1.20.1270.90">
    <property type="entry name" value="AF1782-like"/>
    <property type="match status" value="2"/>
</dbReference>
<dbReference type="RefSeq" id="WP_106987773.1">
    <property type="nucleotide sequence ID" value="NZ_PYLP01000005.1"/>
</dbReference>
<organism evidence="4 5">
    <name type="scientific">Faecalibacillus faecis</name>
    <dbReference type="NCBI Taxonomy" id="1982628"/>
    <lineage>
        <taxon>Bacteria</taxon>
        <taxon>Bacillati</taxon>
        <taxon>Bacillota</taxon>
        <taxon>Erysipelotrichia</taxon>
        <taxon>Erysipelotrichales</taxon>
        <taxon>Coprobacillaceae</taxon>
        <taxon>Faecalibacillus</taxon>
    </lineage>
</organism>
<evidence type="ECO:0000313" key="5">
    <source>
        <dbReference type="Proteomes" id="UP000241201"/>
    </source>
</evidence>
<keyword evidence="3" id="KW-0732">Signal</keyword>
<dbReference type="GeneID" id="77470616"/>
<keyword evidence="2" id="KW-0472">Membrane</keyword>
<evidence type="ECO:0000256" key="3">
    <source>
        <dbReference type="SAM" id="SignalP"/>
    </source>
</evidence>
<evidence type="ECO:0000256" key="1">
    <source>
        <dbReference type="SAM" id="MobiDB-lite"/>
    </source>
</evidence>
<gene>
    <name evidence="4" type="ORF">C7U55_05850</name>
</gene>